<name>A0ABS1KKT4_9BACT</name>
<dbReference type="RefSeq" id="WP_202006900.1">
    <property type="nucleotide sequence ID" value="NZ_JAERRB010000001.1"/>
</dbReference>
<sequence>MIVLLPKRQRAQFVLPTWCVASIDIAGREGNRDREQSFEREQAFKEGEAMVVKSKETVKTSDCRCLPEKIKQHLQSVLADNIIRLHAGRLQPQPD</sequence>
<accession>A0ABS1KKT4</accession>
<evidence type="ECO:0000313" key="1">
    <source>
        <dbReference type="EMBL" id="MBL0739939.1"/>
    </source>
</evidence>
<proteinExistence type="predicted"/>
<protein>
    <submittedName>
        <fullName evidence="1">Uncharacterized protein</fullName>
    </submittedName>
</protein>
<keyword evidence="2" id="KW-1185">Reference proteome</keyword>
<reference evidence="1 2" key="1">
    <citation type="submission" date="2021-01" db="EMBL/GenBank/DDBJ databases">
        <title>Chryseolinea sp. Jin1 Genome sequencing and assembly.</title>
        <authorList>
            <person name="Kim I."/>
        </authorList>
    </citation>
    <scope>NUCLEOTIDE SEQUENCE [LARGE SCALE GENOMIC DNA]</scope>
    <source>
        <strain evidence="1 2">Jin1</strain>
    </source>
</reference>
<evidence type="ECO:0000313" key="2">
    <source>
        <dbReference type="Proteomes" id="UP000613030"/>
    </source>
</evidence>
<organism evidence="1 2">
    <name type="scientific">Chryseolinea lacunae</name>
    <dbReference type="NCBI Taxonomy" id="2801331"/>
    <lineage>
        <taxon>Bacteria</taxon>
        <taxon>Pseudomonadati</taxon>
        <taxon>Bacteroidota</taxon>
        <taxon>Cytophagia</taxon>
        <taxon>Cytophagales</taxon>
        <taxon>Fulvivirgaceae</taxon>
        <taxon>Chryseolinea</taxon>
    </lineage>
</organism>
<gene>
    <name evidence="1" type="ORF">JI741_01855</name>
</gene>
<dbReference type="EMBL" id="JAERRB010000001">
    <property type="protein sequence ID" value="MBL0739939.1"/>
    <property type="molecule type" value="Genomic_DNA"/>
</dbReference>
<dbReference type="Proteomes" id="UP000613030">
    <property type="component" value="Unassembled WGS sequence"/>
</dbReference>
<comment type="caution">
    <text evidence="1">The sequence shown here is derived from an EMBL/GenBank/DDBJ whole genome shotgun (WGS) entry which is preliminary data.</text>
</comment>